<dbReference type="KEGG" id="ltr:EVS81_12410"/>
<dbReference type="EMBL" id="CP035806">
    <property type="protein sequence ID" value="QBE49535.1"/>
    <property type="molecule type" value="Genomic_DNA"/>
</dbReference>
<evidence type="ECO:0000313" key="6">
    <source>
        <dbReference type="EMBL" id="QBE49535.1"/>
    </source>
</evidence>
<dbReference type="InterPro" id="IPR047680">
    <property type="entry name" value="MarP-like"/>
</dbReference>
<reference evidence="6 7" key="1">
    <citation type="submission" date="2019-02" db="EMBL/GenBank/DDBJ databases">
        <authorList>
            <person name="Sun L."/>
            <person name="Pan D."/>
            <person name="Wu X."/>
        </authorList>
    </citation>
    <scope>NUCLEOTIDE SEQUENCE [LARGE SCALE GENOMIC DNA]</scope>
    <source>
        <strain evidence="6 7">JW-1</strain>
    </source>
</reference>
<dbReference type="GO" id="GO:0006508">
    <property type="term" value="P:proteolysis"/>
    <property type="evidence" value="ECO:0007669"/>
    <property type="project" value="UniProtKB-KW"/>
</dbReference>
<dbReference type="SUPFAM" id="SSF50494">
    <property type="entry name" value="Trypsin-like serine proteases"/>
    <property type="match status" value="1"/>
</dbReference>
<dbReference type="Pfam" id="PF13365">
    <property type="entry name" value="Trypsin_2"/>
    <property type="match status" value="1"/>
</dbReference>
<evidence type="ECO:0000313" key="7">
    <source>
        <dbReference type="Proteomes" id="UP000289260"/>
    </source>
</evidence>
<sequence length="391" mass="38394">MSVGLIIDVVVVIVIVAAVASGLARGLLRALGTVAGIVAGGAAALIVMPIVSARVPAAGWNVAAALAAGLAVILIGITIGEMIARAVRRPVHRVGLGIVDRLLGGAAGLVTSIAVLLILSMSVGSTGVPGATQAVSSSTVLRALEQAVPAPVQSALARIRSIAIEDGIPTVLDAAGIVDAEVPDTDAETEPLRTASASVLRITTSAPACSTSSTGSGFVIDQGLVMTNAHVVAGAAEVVVEARNELPRSADVVYFDPDADIAVLSADGIGAPPLPFSATPAPGSTVFFQGHPYGGPFVSRSAAVLSAGPAVATDISGTAAVTRSMIRIAGLVEPGNSGGPLLTGDGAVAGMIFARGEAAPNVGYALSMEELAPVLALAPELGAPVSTGACV</sequence>
<keyword evidence="4 5" id="KW-0472">Membrane</keyword>
<feature type="transmembrane region" description="Helical" evidence="5">
    <location>
        <begin position="57"/>
        <end position="80"/>
    </location>
</feature>
<keyword evidence="2 5" id="KW-0812">Transmembrane</keyword>
<dbReference type="Proteomes" id="UP000289260">
    <property type="component" value="Chromosome"/>
</dbReference>
<keyword evidence="7" id="KW-1185">Reference proteome</keyword>
<keyword evidence="6" id="KW-0645">Protease</keyword>
<keyword evidence="6" id="KW-0378">Hydrolase</keyword>
<dbReference type="Pfam" id="PF02674">
    <property type="entry name" value="Colicin_V"/>
    <property type="match status" value="1"/>
</dbReference>
<name>A0A4P6KGA9_9MICO</name>
<keyword evidence="3 5" id="KW-1133">Transmembrane helix</keyword>
<evidence type="ECO:0000256" key="2">
    <source>
        <dbReference type="ARBA" id="ARBA00022692"/>
    </source>
</evidence>
<evidence type="ECO:0000256" key="1">
    <source>
        <dbReference type="ARBA" id="ARBA00004141"/>
    </source>
</evidence>
<dbReference type="InterPro" id="IPR043504">
    <property type="entry name" value="Peptidase_S1_PA_chymotrypsin"/>
</dbReference>
<dbReference type="PANTHER" id="PTHR43019:SF23">
    <property type="entry name" value="PROTEASE DO-LIKE 5, CHLOROPLASTIC"/>
    <property type="match status" value="1"/>
</dbReference>
<dbReference type="GO" id="GO:0004252">
    <property type="term" value="F:serine-type endopeptidase activity"/>
    <property type="evidence" value="ECO:0007669"/>
    <property type="project" value="InterPro"/>
</dbReference>
<evidence type="ECO:0000256" key="3">
    <source>
        <dbReference type="ARBA" id="ARBA00022989"/>
    </source>
</evidence>
<feature type="transmembrane region" description="Helical" evidence="5">
    <location>
        <begin position="101"/>
        <end position="123"/>
    </location>
</feature>
<dbReference type="NCBIfam" id="NF033740">
    <property type="entry name" value="MarP_fam_protase"/>
    <property type="match status" value="1"/>
</dbReference>
<dbReference type="GO" id="GO:0016020">
    <property type="term" value="C:membrane"/>
    <property type="evidence" value="ECO:0007669"/>
    <property type="project" value="UniProtKB-SubCell"/>
</dbReference>
<evidence type="ECO:0000256" key="5">
    <source>
        <dbReference type="SAM" id="Phobius"/>
    </source>
</evidence>
<proteinExistence type="predicted"/>
<evidence type="ECO:0000256" key="4">
    <source>
        <dbReference type="ARBA" id="ARBA00023136"/>
    </source>
</evidence>
<dbReference type="GO" id="GO:0009403">
    <property type="term" value="P:toxin biosynthetic process"/>
    <property type="evidence" value="ECO:0007669"/>
    <property type="project" value="InterPro"/>
</dbReference>
<dbReference type="OrthoDB" id="9766361at2"/>
<dbReference type="AlphaFoldDB" id="A0A4P6KGA9"/>
<dbReference type="Gene3D" id="2.40.10.10">
    <property type="entry name" value="Trypsin-like serine proteases"/>
    <property type="match status" value="2"/>
</dbReference>
<dbReference type="PANTHER" id="PTHR43019">
    <property type="entry name" value="SERINE ENDOPROTEASE DEGS"/>
    <property type="match status" value="1"/>
</dbReference>
<organism evidence="6 7">
    <name type="scientific">Leucobacter triazinivorans</name>
    <dbReference type="NCBI Taxonomy" id="1784719"/>
    <lineage>
        <taxon>Bacteria</taxon>
        <taxon>Bacillati</taxon>
        <taxon>Actinomycetota</taxon>
        <taxon>Actinomycetes</taxon>
        <taxon>Micrococcales</taxon>
        <taxon>Microbacteriaceae</taxon>
        <taxon>Leucobacter</taxon>
    </lineage>
</organism>
<dbReference type="PRINTS" id="PR00834">
    <property type="entry name" value="PROTEASES2C"/>
</dbReference>
<feature type="transmembrane region" description="Helical" evidence="5">
    <location>
        <begin position="31"/>
        <end position="51"/>
    </location>
</feature>
<dbReference type="InterPro" id="IPR009003">
    <property type="entry name" value="Peptidase_S1_PA"/>
</dbReference>
<protein>
    <submittedName>
        <fullName evidence="6">MarP family serine protease</fullName>
    </submittedName>
</protein>
<gene>
    <name evidence="6" type="ORF">EVS81_12410</name>
</gene>
<dbReference type="RefSeq" id="WP_130110662.1">
    <property type="nucleotide sequence ID" value="NZ_CP035806.1"/>
</dbReference>
<dbReference type="InterPro" id="IPR003825">
    <property type="entry name" value="Colicin-V_CvpA"/>
</dbReference>
<comment type="subcellular location">
    <subcellularLocation>
        <location evidence="1">Membrane</location>
        <topology evidence="1">Multi-pass membrane protein</topology>
    </subcellularLocation>
</comment>
<accession>A0A4P6KGA9</accession>
<feature type="transmembrane region" description="Helical" evidence="5">
    <location>
        <begin position="6"/>
        <end position="24"/>
    </location>
</feature>
<dbReference type="InterPro" id="IPR001940">
    <property type="entry name" value="Peptidase_S1C"/>
</dbReference>